<keyword evidence="17" id="KW-1185">Reference proteome</keyword>
<dbReference type="SUPFAM" id="SSF56784">
    <property type="entry name" value="HAD-like"/>
    <property type="match status" value="1"/>
</dbReference>
<dbReference type="Pfam" id="PF00702">
    <property type="entry name" value="Hydrolase"/>
    <property type="match status" value="1"/>
</dbReference>
<evidence type="ECO:0000256" key="7">
    <source>
        <dbReference type="ARBA" id="ARBA00022741"/>
    </source>
</evidence>
<keyword evidence="10 14" id="KW-1133">Transmembrane helix</keyword>
<comment type="subcellular location">
    <subcellularLocation>
        <location evidence="2 14">Cell membrane</location>
    </subcellularLocation>
    <subcellularLocation>
        <location evidence="1">Endomembrane system</location>
        <topology evidence="1">Multi-pass membrane protein</topology>
    </subcellularLocation>
</comment>
<proteinExistence type="inferred from homology"/>
<dbReference type="OrthoDB" id="2490525at2"/>
<evidence type="ECO:0000313" key="17">
    <source>
        <dbReference type="Proteomes" id="UP000069632"/>
    </source>
</evidence>
<keyword evidence="6 14" id="KW-0479">Metal-binding</keyword>
<sequence length="796" mass="87805">MSKEKCSHCQLSFEKDALIDDEFGNKFCCNGCKQVFYLLKNEGLDDFYKKLGKNTLNPASNLKEISDETARSIYKNYVKQNSDGFNEIYIIIEGIHCAACIWLNQKVLFNAKGVIEAEINASTNKAKIVWDESEINLAEIFNIIQSIGYNPYPYDPVRSQTRSDAKRRDFYARLLVGIFATMNIMWIAVALYSGYFSGMDESIKDVLHFAEFVLATPVLFYTGNVFLKGAITAVKTKMPNMDLLIFSGATLTYIYSLYAMFSRSGEVYFDSVCMIITFVFIGKYLEVISQKKAVDSLDALSNLVIKEIQVKNGDKFELKSANSVKIGDVILVNSGEMVLIDGKIISGDGSFDYASLSGESIPVFKQNGDEISSGAICLDGRVEYMAQCDFQSSILSKIINLLENASFKKPQIEKTVNKISGYFSLIILSLALLTFLAWFGLDFGFEKALIVAVSVIIVACPCALGLATPVATLVGLSTGLKKGIIYKETKIIESMAKCDTIVFDKTGTLTKAKLKVVNSEFYTKFDINLLANLLKSSNHPVSVAVFEHINHDYKSLNLSEFENIQAKGVSAKFSNTHLRGGSYKFMQELGLKCPNSDMTSYFFAIDDEVVAKFELEDILRDEAKDVVLNLANQGFEIYILSGDNEKVVKKIANELNITNFVANSLPSSKAEFVQNLSKNGKNVIMVGDGINDSVALSVATVGISFGSGASVSVDKSDVILVNENLTKLYEAILISKATLKTIKQNLALSILYNIIAIPLAMLGFIIPLFAALFMSLSSISVVLNSLKIKNIFKGNR</sequence>
<evidence type="ECO:0000256" key="3">
    <source>
        <dbReference type="ARBA" id="ARBA00006024"/>
    </source>
</evidence>
<dbReference type="SUPFAM" id="SSF81653">
    <property type="entry name" value="Calcium ATPase, transduction domain A"/>
    <property type="match status" value="1"/>
</dbReference>
<dbReference type="Pfam" id="PF00403">
    <property type="entry name" value="HMA"/>
    <property type="match status" value="1"/>
</dbReference>
<dbReference type="InterPro" id="IPR027256">
    <property type="entry name" value="P-typ_ATPase_IB"/>
</dbReference>
<dbReference type="PROSITE" id="PS00154">
    <property type="entry name" value="ATPASE_E1_E2"/>
    <property type="match status" value="1"/>
</dbReference>
<dbReference type="InterPro" id="IPR008250">
    <property type="entry name" value="ATPase_P-typ_transduc_dom_A_sf"/>
</dbReference>
<dbReference type="GO" id="GO:0005886">
    <property type="term" value="C:plasma membrane"/>
    <property type="evidence" value="ECO:0007669"/>
    <property type="project" value="UniProtKB-SubCell"/>
</dbReference>
<keyword evidence="14" id="KW-1003">Cell membrane</keyword>
<dbReference type="AlphaFoldDB" id="A0A128EG93"/>
<evidence type="ECO:0000313" key="16">
    <source>
        <dbReference type="EMBL" id="CZE47900.1"/>
    </source>
</evidence>
<evidence type="ECO:0000256" key="6">
    <source>
        <dbReference type="ARBA" id="ARBA00022723"/>
    </source>
</evidence>
<feature type="transmembrane region" description="Helical" evidence="14">
    <location>
        <begin position="243"/>
        <end position="261"/>
    </location>
</feature>
<dbReference type="NCBIfam" id="TIGR01512">
    <property type="entry name" value="ATPase-IB2_Cd"/>
    <property type="match status" value="1"/>
</dbReference>
<comment type="similarity">
    <text evidence="3 14">Belongs to the cation transport ATPase (P-type) (TC 3.A.3) family. Type IB subfamily.</text>
</comment>
<keyword evidence="11 14" id="KW-0472">Membrane</keyword>
<dbReference type="Gene3D" id="3.40.1110.10">
    <property type="entry name" value="Calcium-transporting ATPase, cytoplasmic domain N"/>
    <property type="match status" value="1"/>
</dbReference>
<dbReference type="Gene3D" id="3.40.50.1000">
    <property type="entry name" value="HAD superfamily/HAD-like"/>
    <property type="match status" value="1"/>
</dbReference>
<dbReference type="InterPro" id="IPR036163">
    <property type="entry name" value="HMA_dom_sf"/>
</dbReference>
<gene>
    <name evidence="16" type="primary">copA_3</name>
    <name evidence="16" type="ORF">ERS672216_01127</name>
</gene>
<dbReference type="PRINTS" id="PR00943">
    <property type="entry name" value="CUATPASE"/>
</dbReference>
<dbReference type="GO" id="GO:0012505">
    <property type="term" value="C:endomembrane system"/>
    <property type="evidence" value="ECO:0007669"/>
    <property type="project" value="UniProtKB-SubCell"/>
</dbReference>
<dbReference type="InterPro" id="IPR023299">
    <property type="entry name" value="ATPase_P-typ_cyto_dom_N"/>
</dbReference>
<keyword evidence="9" id="KW-1278">Translocase</keyword>
<dbReference type="PANTHER" id="PTHR43520">
    <property type="entry name" value="ATP7, ISOFORM B"/>
    <property type="match status" value="1"/>
</dbReference>
<dbReference type="InterPro" id="IPR023298">
    <property type="entry name" value="ATPase_P-typ_TM_dom_sf"/>
</dbReference>
<dbReference type="EMBL" id="FIZP01000004">
    <property type="protein sequence ID" value="CZE47900.1"/>
    <property type="molecule type" value="Genomic_DNA"/>
</dbReference>
<dbReference type="Gene3D" id="3.30.70.100">
    <property type="match status" value="1"/>
</dbReference>
<feature type="transmembrane region" description="Helical" evidence="14">
    <location>
        <begin position="267"/>
        <end position="285"/>
    </location>
</feature>
<dbReference type="Gene3D" id="2.70.150.10">
    <property type="entry name" value="Calcium-transporting ATPase, cytoplasmic transduction domain A"/>
    <property type="match status" value="1"/>
</dbReference>
<dbReference type="GO" id="GO:0043682">
    <property type="term" value="F:P-type divalent copper transporter activity"/>
    <property type="evidence" value="ECO:0007669"/>
    <property type="project" value="TreeGrafter"/>
</dbReference>
<evidence type="ECO:0000256" key="14">
    <source>
        <dbReference type="RuleBase" id="RU362081"/>
    </source>
</evidence>
<dbReference type="GO" id="GO:0005507">
    <property type="term" value="F:copper ion binding"/>
    <property type="evidence" value="ECO:0007669"/>
    <property type="project" value="TreeGrafter"/>
</dbReference>
<evidence type="ECO:0000256" key="10">
    <source>
        <dbReference type="ARBA" id="ARBA00022989"/>
    </source>
</evidence>
<keyword evidence="7 14" id="KW-0547">Nucleotide-binding</keyword>
<keyword evidence="5 14" id="KW-0812">Transmembrane</keyword>
<evidence type="ECO:0000256" key="8">
    <source>
        <dbReference type="ARBA" id="ARBA00022840"/>
    </source>
</evidence>
<dbReference type="GO" id="GO:0055070">
    <property type="term" value="P:copper ion homeostasis"/>
    <property type="evidence" value="ECO:0007669"/>
    <property type="project" value="TreeGrafter"/>
</dbReference>
<dbReference type="NCBIfam" id="TIGR01525">
    <property type="entry name" value="ATPase-IB_hvy"/>
    <property type="match status" value="1"/>
</dbReference>
<dbReference type="SUPFAM" id="SSF81665">
    <property type="entry name" value="Calcium ATPase, transmembrane domain M"/>
    <property type="match status" value="1"/>
</dbReference>
<evidence type="ECO:0000256" key="4">
    <source>
        <dbReference type="ARBA" id="ARBA00022553"/>
    </source>
</evidence>
<dbReference type="NCBIfam" id="TIGR01494">
    <property type="entry name" value="ATPase_P-type"/>
    <property type="match status" value="1"/>
</dbReference>
<evidence type="ECO:0000256" key="13">
    <source>
        <dbReference type="ARBA" id="ARBA00040690"/>
    </source>
</evidence>
<dbReference type="GO" id="GO:0005524">
    <property type="term" value="F:ATP binding"/>
    <property type="evidence" value="ECO:0007669"/>
    <property type="project" value="UniProtKB-UniRule"/>
</dbReference>
<dbReference type="NCBIfam" id="TIGR01511">
    <property type="entry name" value="ATPase-IB1_Cu"/>
    <property type="match status" value="1"/>
</dbReference>
<accession>A0A128EG93</accession>
<dbReference type="PRINTS" id="PR00119">
    <property type="entry name" value="CATATPASE"/>
</dbReference>
<feature type="transmembrane region" description="Helical" evidence="14">
    <location>
        <begin position="419"/>
        <end position="441"/>
    </location>
</feature>
<comment type="function">
    <text evidence="12">Probably involved in copper export.</text>
</comment>
<dbReference type="Pfam" id="PF00122">
    <property type="entry name" value="E1-E2_ATPase"/>
    <property type="match status" value="1"/>
</dbReference>
<dbReference type="InterPro" id="IPR036412">
    <property type="entry name" value="HAD-like_sf"/>
</dbReference>
<evidence type="ECO:0000256" key="12">
    <source>
        <dbReference type="ARBA" id="ARBA00037143"/>
    </source>
</evidence>
<dbReference type="SUPFAM" id="SSF55008">
    <property type="entry name" value="HMA, heavy metal-associated domain"/>
    <property type="match status" value="1"/>
</dbReference>
<feature type="transmembrane region" description="Helical" evidence="14">
    <location>
        <begin position="447"/>
        <end position="476"/>
    </location>
</feature>
<organism evidence="16 17">
    <name type="scientific">Campylobacter geochelonis</name>
    <dbReference type="NCBI Taxonomy" id="1780362"/>
    <lineage>
        <taxon>Bacteria</taxon>
        <taxon>Pseudomonadati</taxon>
        <taxon>Campylobacterota</taxon>
        <taxon>Epsilonproteobacteria</taxon>
        <taxon>Campylobacterales</taxon>
        <taxon>Campylobacteraceae</taxon>
        <taxon>Campylobacter</taxon>
    </lineage>
</organism>
<reference evidence="16 17" key="1">
    <citation type="submission" date="2016-02" db="EMBL/GenBank/DDBJ databases">
        <authorList>
            <consortium name="Pathogen Informatics"/>
        </authorList>
    </citation>
    <scope>NUCLEOTIDE SEQUENCE [LARGE SCALE GENOMIC DNA]</scope>
    <source>
        <strain evidence="16 17">RC20</strain>
    </source>
</reference>
<evidence type="ECO:0000256" key="1">
    <source>
        <dbReference type="ARBA" id="ARBA00004127"/>
    </source>
</evidence>
<dbReference type="CDD" id="cd00371">
    <property type="entry name" value="HMA"/>
    <property type="match status" value="1"/>
</dbReference>
<keyword evidence="8 14" id="KW-0067">ATP-binding</keyword>
<dbReference type="InterPro" id="IPR023214">
    <property type="entry name" value="HAD_sf"/>
</dbReference>
<dbReference type="CDD" id="cd02079">
    <property type="entry name" value="P-type_ATPase_HM"/>
    <property type="match status" value="1"/>
</dbReference>
<feature type="transmembrane region" description="Helical" evidence="14">
    <location>
        <begin position="212"/>
        <end position="231"/>
    </location>
</feature>
<evidence type="ECO:0000256" key="11">
    <source>
        <dbReference type="ARBA" id="ARBA00023136"/>
    </source>
</evidence>
<dbReference type="InterPro" id="IPR018303">
    <property type="entry name" value="ATPase_P-typ_P_site"/>
</dbReference>
<dbReference type="Pfam" id="PF12156">
    <property type="entry name" value="ATPase-cat_bd"/>
    <property type="match status" value="1"/>
</dbReference>
<dbReference type="RefSeq" id="WP_075540249.1">
    <property type="nucleotide sequence ID" value="NZ_CP053844.1"/>
</dbReference>
<feature type="transmembrane region" description="Helical" evidence="14">
    <location>
        <begin position="750"/>
        <end position="776"/>
    </location>
</feature>
<dbReference type="PANTHER" id="PTHR43520:SF8">
    <property type="entry name" value="P-TYPE CU(+) TRANSPORTER"/>
    <property type="match status" value="1"/>
</dbReference>
<evidence type="ECO:0000259" key="15">
    <source>
        <dbReference type="PROSITE" id="PS50846"/>
    </source>
</evidence>
<evidence type="ECO:0000256" key="5">
    <source>
        <dbReference type="ARBA" id="ARBA00022692"/>
    </source>
</evidence>
<dbReference type="InterPro" id="IPR001757">
    <property type="entry name" value="P_typ_ATPase"/>
</dbReference>
<protein>
    <recommendedName>
        <fullName evidence="13">Copper-transporting ATPase</fullName>
    </recommendedName>
</protein>
<dbReference type="InterPro" id="IPR021993">
    <property type="entry name" value="ATPase-cat-bd"/>
</dbReference>
<name>A0A128EG93_9BACT</name>
<dbReference type="PROSITE" id="PS50846">
    <property type="entry name" value="HMA_2"/>
    <property type="match status" value="1"/>
</dbReference>
<keyword evidence="4" id="KW-0597">Phosphoprotein</keyword>
<evidence type="ECO:0000256" key="2">
    <source>
        <dbReference type="ARBA" id="ARBA00004236"/>
    </source>
</evidence>
<feature type="transmembrane region" description="Helical" evidence="14">
    <location>
        <begin position="170"/>
        <end position="192"/>
    </location>
</feature>
<dbReference type="Proteomes" id="UP000069632">
    <property type="component" value="Unassembled WGS sequence"/>
</dbReference>
<dbReference type="InterPro" id="IPR059000">
    <property type="entry name" value="ATPase_P-type_domA"/>
</dbReference>
<dbReference type="Gene3D" id="1.20.1110.10">
    <property type="entry name" value="Calcium-transporting ATPase, transmembrane domain"/>
    <property type="match status" value="1"/>
</dbReference>
<evidence type="ECO:0000256" key="9">
    <source>
        <dbReference type="ARBA" id="ARBA00022967"/>
    </source>
</evidence>
<dbReference type="GO" id="GO:0016887">
    <property type="term" value="F:ATP hydrolysis activity"/>
    <property type="evidence" value="ECO:0007669"/>
    <property type="project" value="InterPro"/>
</dbReference>
<dbReference type="InterPro" id="IPR006121">
    <property type="entry name" value="HMA_dom"/>
</dbReference>
<keyword evidence="16" id="KW-0378">Hydrolase</keyword>
<feature type="domain" description="HMA" evidence="15">
    <location>
        <begin position="86"/>
        <end position="152"/>
    </location>
</feature>